<dbReference type="SUPFAM" id="SSF51445">
    <property type="entry name" value="(Trans)glycosidases"/>
    <property type="match status" value="1"/>
</dbReference>
<evidence type="ECO:0000256" key="4">
    <source>
        <dbReference type="ARBA" id="ARBA00023277"/>
    </source>
</evidence>
<feature type="chain" id="PRO_5012520985" evidence="8">
    <location>
        <begin position="37"/>
        <end position="771"/>
    </location>
</feature>
<feature type="region of interest" description="Disordered" evidence="7">
    <location>
        <begin position="683"/>
        <end position="704"/>
    </location>
</feature>
<evidence type="ECO:0000256" key="8">
    <source>
        <dbReference type="SAM" id="SignalP"/>
    </source>
</evidence>
<dbReference type="InterPro" id="IPR016134">
    <property type="entry name" value="Dockerin_dom"/>
</dbReference>
<feature type="domain" description="Dockerin" evidence="9">
    <location>
        <begin position="694"/>
        <end position="764"/>
    </location>
</feature>
<dbReference type="GO" id="GO:0005576">
    <property type="term" value="C:extracellular region"/>
    <property type="evidence" value="ECO:0007669"/>
    <property type="project" value="TreeGrafter"/>
</dbReference>
<dbReference type="InterPro" id="IPR036439">
    <property type="entry name" value="Dockerin_dom_sf"/>
</dbReference>
<dbReference type="Gene3D" id="3.20.20.80">
    <property type="entry name" value="Glycosidases"/>
    <property type="match status" value="1"/>
</dbReference>
<dbReference type="Pfam" id="PF00150">
    <property type="entry name" value="Cellulase"/>
    <property type="match status" value="1"/>
</dbReference>
<evidence type="ECO:0000256" key="3">
    <source>
        <dbReference type="ARBA" id="ARBA00023001"/>
    </source>
</evidence>
<feature type="region of interest" description="Disordered" evidence="7">
    <location>
        <begin position="648"/>
        <end position="668"/>
    </location>
</feature>
<evidence type="ECO:0000256" key="2">
    <source>
        <dbReference type="ARBA" id="ARBA00022801"/>
    </source>
</evidence>
<dbReference type="GO" id="GO:0008422">
    <property type="term" value="F:beta-glucosidase activity"/>
    <property type="evidence" value="ECO:0007669"/>
    <property type="project" value="TreeGrafter"/>
</dbReference>
<gene>
    <name evidence="10" type="ORF">SAMN02910280_2109</name>
</gene>
<dbReference type="GO" id="GO:0009986">
    <property type="term" value="C:cell surface"/>
    <property type="evidence" value="ECO:0007669"/>
    <property type="project" value="TreeGrafter"/>
</dbReference>
<dbReference type="GO" id="GO:0030245">
    <property type="term" value="P:cellulose catabolic process"/>
    <property type="evidence" value="ECO:0007669"/>
    <property type="project" value="UniProtKB-KW"/>
</dbReference>
<evidence type="ECO:0000313" key="10">
    <source>
        <dbReference type="EMBL" id="SFW36813.1"/>
    </source>
</evidence>
<evidence type="ECO:0000313" key="11">
    <source>
        <dbReference type="Proteomes" id="UP000183461"/>
    </source>
</evidence>
<keyword evidence="8" id="KW-0732">Signal</keyword>
<dbReference type="PROSITE" id="PS00018">
    <property type="entry name" value="EF_HAND_1"/>
    <property type="match status" value="1"/>
</dbReference>
<dbReference type="Pfam" id="PF22579">
    <property type="entry name" value="Cbm74"/>
    <property type="match status" value="1"/>
</dbReference>
<comment type="similarity">
    <text evidence="1">Belongs to the glycosyl hydrolase 5 (cellulase A) family.</text>
</comment>
<reference evidence="10 11" key="1">
    <citation type="submission" date="2016-11" db="EMBL/GenBank/DDBJ databases">
        <authorList>
            <person name="Jaros S."/>
            <person name="Januszkiewicz K."/>
            <person name="Wedrychowicz H."/>
        </authorList>
    </citation>
    <scope>NUCLEOTIDE SEQUENCE [LARGE SCALE GENOMIC DNA]</scope>
    <source>
        <strain evidence="10 11">YL228</strain>
    </source>
</reference>
<feature type="signal peptide" evidence="8">
    <location>
        <begin position="1"/>
        <end position="36"/>
    </location>
</feature>
<dbReference type="InterPro" id="IPR055030">
    <property type="entry name" value="Cbm74"/>
</dbReference>
<organism evidence="10 11">
    <name type="scientific">Ruminococcus flavefaciens</name>
    <dbReference type="NCBI Taxonomy" id="1265"/>
    <lineage>
        <taxon>Bacteria</taxon>
        <taxon>Bacillati</taxon>
        <taxon>Bacillota</taxon>
        <taxon>Clostridia</taxon>
        <taxon>Eubacteriales</taxon>
        <taxon>Oscillospiraceae</taxon>
        <taxon>Ruminococcus</taxon>
    </lineage>
</organism>
<dbReference type="Gene3D" id="1.10.1330.10">
    <property type="entry name" value="Dockerin domain"/>
    <property type="match status" value="1"/>
</dbReference>
<evidence type="ECO:0000256" key="5">
    <source>
        <dbReference type="ARBA" id="ARBA00023295"/>
    </source>
</evidence>
<dbReference type="InterPro" id="IPR001547">
    <property type="entry name" value="Glyco_hydro_5"/>
</dbReference>
<dbReference type="Proteomes" id="UP000183461">
    <property type="component" value="Unassembled WGS sequence"/>
</dbReference>
<dbReference type="AlphaFoldDB" id="A0A1K1NNG9"/>
<evidence type="ECO:0000256" key="6">
    <source>
        <dbReference type="ARBA" id="ARBA00023326"/>
    </source>
</evidence>
<protein>
    <submittedName>
        <fullName evidence="10">Aryl-phospho-beta-D-glucosidase BglC, GH1 family</fullName>
    </submittedName>
</protein>
<dbReference type="InterPro" id="IPR018247">
    <property type="entry name" value="EF_Hand_1_Ca_BS"/>
</dbReference>
<evidence type="ECO:0000256" key="7">
    <source>
        <dbReference type="SAM" id="MobiDB-lite"/>
    </source>
</evidence>
<keyword evidence="2" id="KW-0378">Hydrolase</keyword>
<dbReference type="CDD" id="cd14256">
    <property type="entry name" value="Dockerin_I"/>
    <property type="match status" value="1"/>
</dbReference>
<dbReference type="RefSeq" id="WP_072300361.1">
    <property type="nucleotide sequence ID" value="NZ_FPIP01000005.1"/>
</dbReference>
<dbReference type="Pfam" id="PF00404">
    <property type="entry name" value="Dockerin_1"/>
    <property type="match status" value="1"/>
</dbReference>
<feature type="compositionally biased region" description="Polar residues" evidence="7">
    <location>
        <begin position="693"/>
        <end position="704"/>
    </location>
</feature>
<dbReference type="InterPro" id="IPR002105">
    <property type="entry name" value="Dockerin_1_rpt"/>
</dbReference>
<keyword evidence="6" id="KW-0624">Polysaccharide degradation</keyword>
<name>A0A1K1NNG9_RUMFL</name>
<proteinExistence type="inferred from homology"/>
<evidence type="ECO:0000256" key="1">
    <source>
        <dbReference type="ARBA" id="ARBA00005641"/>
    </source>
</evidence>
<keyword evidence="3" id="KW-0136">Cellulose degradation</keyword>
<dbReference type="SUPFAM" id="SSF63446">
    <property type="entry name" value="Type I dockerin domain"/>
    <property type="match status" value="1"/>
</dbReference>
<dbReference type="PANTHER" id="PTHR31297:SF41">
    <property type="entry name" value="ENDOGLUCANASE, PUTATIVE (AFU_ORTHOLOGUE AFUA_5G01830)-RELATED"/>
    <property type="match status" value="1"/>
</dbReference>
<sequence length="771" mass="85642">MFNNSKNVKRFVSISAAAVCLLSSLRIAPISFVSDAADKTMTAFEITENMKVGWNLGNTLDAYAQEPDPNDPKTYIPVKSAGLETETCWGCPEANETLFKAIKAKGFNTVRIPTTWFQHLDANDNIDPQWMARVHQVVDYAYKNGMYVILNVHHEEGWINRSDLATAYDEINPRLMKIWTQIATEFKDYDQHLIFECMNEPRAKGTSWEWWSATPVKEADVINKLEANFVKLIRGMDSPYAKTRLLMLPGYVASSDKTFLNQIVLPDDDFVAVSIHAYTPYNFTMNTNEKEGAYHDTFTKEFSNDLAYNLQNFRDMFVNKGVPVVIGEMGTSDFGNTQARVEWTTQYFETTKKYGIPCVLWDNGQKKDASDPTQNPGEVHGYIDRKTGEWFENNLPIINKMMEIMNDKSIVWGSEGKMPTYDHQDLSTGKVFLENAEIDVAKEKEYGNSTPGKEISWNDLKGKEVAIKYTGDQPVLAVSDKDYKGWSEMAAYTVDEANGIAYYLVDQQVPKAYSGDLSTINHMQARTPGKTNIEKIVILDAPDVKIDVPVDKTKKKTIDLSNAKSDDTLVITIKGEPNTDTNGAIGYNGDGWEQIEWEGKTDDKGILKVSFPMSKFPAGLTSAEAQIWYQAELVDFEGISFVNTAATTTTTSTTTTSETTTTTTSSTTTTTVTESTTSVTDNTTTTTVKVPDKQSTGNGDANQDGQVDMADVVLIMQSLANPNKYKLEGKAAEAADVYENNGVTAQDALAIQCFLLNKINALPVPAGVVVK</sequence>
<dbReference type="EMBL" id="FPIP01000005">
    <property type="protein sequence ID" value="SFW36813.1"/>
    <property type="molecule type" value="Genomic_DNA"/>
</dbReference>
<dbReference type="InterPro" id="IPR017853">
    <property type="entry name" value="GH"/>
</dbReference>
<dbReference type="PANTHER" id="PTHR31297">
    <property type="entry name" value="GLUCAN ENDO-1,6-BETA-GLUCOSIDASE B"/>
    <property type="match status" value="1"/>
</dbReference>
<dbReference type="PROSITE" id="PS51766">
    <property type="entry name" value="DOCKERIN"/>
    <property type="match status" value="1"/>
</dbReference>
<evidence type="ECO:0000259" key="9">
    <source>
        <dbReference type="PROSITE" id="PS51766"/>
    </source>
</evidence>
<keyword evidence="5" id="KW-0326">Glycosidase</keyword>
<dbReference type="InterPro" id="IPR050386">
    <property type="entry name" value="Glycosyl_hydrolase_5"/>
</dbReference>
<accession>A0A1K1NNG9</accession>
<keyword evidence="4" id="KW-0119">Carbohydrate metabolism</keyword>